<feature type="active site" description="Proton donor" evidence="1">
    <location>
        <position position="88"/>
    </location>
</feature>
<name>A0A941D5G4_9MICO</name>
<feature type="binding site" evidence="2">
    <location>
        <position position="140"/>
    </location>
    <ligand>
        <name>Zn(2+)</name>
        <dbReference type="ChEBI" id="CHEBI:29105"/>
        <label>2</label>
    </ligand>
</feature>
<comment type="cofactor">
    <cofactor evidence="2">
        <name>Zn(2+)</name>
        <dbReference type="ChEBI" id="CHEBI:29105"/>
    </cofactor>
    <text evidence="2">Binds 2 Zn(2+) ions per subunit. One is catalytic and the other provides a structural contribution.</text>
</comment>
<keyword evidence="4" id="KW-1185">Reference proteome</keyword>
<gene>
    <name evidence="3" type="ORF">KC207_04100</name>
</gene>
<reference evidence="3" key="1">
    <citation type="submission" date="2021-04" db="EMBL/GenBank/DDBJ databases">
        <title>Phycicoccus avicenniae sp. nov., a novel endophytic actinomycetes isolated from branch of Avicennia mariana.</title>
        <authorList>
            <person name="Tuo L."/>
        </authorList>
    </citation>
    <scope>NUCLEOTIDE SEQUENCE</scope>
    <source>
        <strain evidence="3">BSK3Z-2</strain>
    </source>
</reference>
<keyword evidence="2" id="KW-0479">Metal-binding</keyword>
<dbReference type="RefSeq" id="WP_211601641.1">
    <property type="nucleotide sequence ID" value="NZ_JAGSNF010000004.1"/>
</dbReference>
<dbReference type="InterPro" id="IPR000771">
    <property type="entry name" value="FBA_II"/>
</dbReference>
<dbReference type="PANTHER" id="PTHR30304">
    <property type="entry name" value="D-TAGATOSE-1,6-BISPHOSPHATE ALDOLASE"/>
    <property type="match status" value="1"/>
</dbReference>
<dbReference type="InterPro" id="IPR013785">
    <property type="entry name" value="Aldolase_TIM"/>
</dbReference>
<dbReference type="AlphaFoldDB" id="A0A941D5G4"/>
<evidence type="ECO:0000256" key="2">
    <source>
        <dbReference type="PIRSR" id="PIRSR001359-3"/>
    </source>
</evidence>
<dbReference type="GO" id="GO:0008270">
    <property type="term" value="F:zinc ion binding"/>
    <property type="evidence" value="ECO:0007669"/>
    <property type="project" value="InterPro"/>
</dbReference>
<evidence type="ECO:0000256" key="1">
    <source>
        <dbReference type="PIRSR" id="PIRSR001359-1"/>
    </source>
</evidence>
<protein>
    <submittedName>
        <fullName evidence="3">Class II fructose-bisphosphate aldolase</fullName>
    </submittedName>
</protein>
<dbReference type="GO" id="GO:0016832">
    <property type="term" value="F:aldehyde-lyase activity"/>
    <property type="evidence" value="ECO:0007669"/>
    <property type="project" value="InterPro"/>
</dbReference>
<keyword evidence="2" id="KW-0862">Zinc</keyword>
<dbReference type="PANTHER" id="PTHR30304:SF0">
    <property type="entry name" value="D-TAGATOSE-1,6-BISPHOSPHATE ALDOLASE SUBUNIT GATY-RELATED"/>
    <property type="match status" value="1"/>
</dbReference>
<dbReference type="EMBL" id="JAGSNF010000004">
    <property type="protein sequence ID" value="MBR7742469.1"/>
    <property type="molecule type" value="Genomic_DNA"/>
</dbReference>
<comment type="caution">
    <text evidence="3">The sequence shown here is derived from an EMBL/GenBank/DDBJ whole genome shotgun (WGS) entry which is preliminary data.</text>
</comment>
<dbReference type="Gene3D" id="3.20.20.70">
    <property type="entry name" value="Aldolase class I"/>
    <property type="match status" value="1"/>
</dbReference>
<feature type="binding site" evidence="2">
    <location>
        <position position="182"/>
    </location>
    <ligand>
        <name>Zn(2+)</name>
        <dbReference type="ChEBI" id="CHEBI:29105"/>
        <label>1</label>
        <note>catalytic</note>
    </ligand>
</feature>
<sequence length="281" mass="28755">MTPSTPRQQARPDLVGESRSAGRGLGAFNVVLLEHAEGIVSGAEDAGLPVVLQVSQNTARYHGAFEPVGVASIALARAATVPVLVHLDHAEDVDLVQRAVALGVDSVMYDGSALPYDENVATTRAVVEHCHAHGVRVEAELGEVGGKDGVHAPGARTDPDEAAAFVAATGVDSLAVAVGTSHAMTTRTAAVDHDLIARLAATVPVPLVLHGSSGLDDAGLAAAVAAGMTKVNISTHLNALFTAAVRDALTDDAVVDPRKYVGPGRDALAAEVTRLLRLLHG</sequence>
<dbReference type="InterPro" id="IPR050246">
    <property type="entry name" value="Class_II_FBP_aldolase"/>
</dbReference>
<dbReference type="SUPFAM" id="SSF51569">
    <property type="entry name" value="Aldolase"/>
    <property type="match status" value="1"/>
</dbReference>
<dbReference type="CDD" id="cd00947">
    <property type="entry name" value="TBP_aldolase_IIB"/>
    <property type="match status" value="1"/>
</dbReference>
<organism evidence="3 4">
    <name type="scientific">Phycicoccus avicenniae</name>
    <dbReference type="NCBI Taxonomy" id="2828860"/>
    <lineage>
        <taxon>Bacteria</taxon>
        <taxon>Bacillati</taxon>
        <taxon>Actinomycetota</taxon>
        <taxon>Actinomycetes</taxon>
        <taxon>Micrococcales</taxon>
        <taxon>Intrasporangiaceae</taxon>
        <taxon>Phycicoccus</taxon>
    </lineage>
</organism>
<accession>A0A941D5G4</accession>
<evidence type="ECO:0000313" key="4">
    <source>
        <dbReference type="Proteomes" id="UP000677016"/>
    </source>
</evidence>
<dbReference type="PIRSF" id="PIRSF001359">
    <property type="entry name" value="F_bP_aldolase_II"/>
    <property type="match status" value="1"/>
</dbReference>
<evidence type="ECO:0000313" key="3">
    <source>
        <dbReference type="EMBL" id="MBR7742469.1"/>
    </source>
</evidence>
<proteinExistence type="predicted"/>
<feature type="binding site" evidence="2">
    <location>
        <position position="110"/>
    </location>
    <ligand>
        <name>Zn(2+)</name>
        <dbReference type="ChEBI" id="CHEBI:29105"/>
        <label>2</label>
    </ligand>
</feature>
<feature type="binding site" evidence="2">
    <location>
        <position position="210"/>
    </location>
    <ligand>
        <name>Zn(2+)</name>
        <dbReference type="ChEBI" id="CHEBI:29105"/>
        <label>1</label>
        <note>catalytic</note>
    </ligand>
</feature>
<dbReference type="Pfam" id="PF01116">
    <property type="entry name" value="F_bP_aldolase"/>
    <property type="match status" value="1"/>
</dbReference>
<dbReference type="GO" id="GO:0005975">
    <property type="term" value="P:carbohydrate metabolic process"/>
    <property type="evidence" value="ECO:0007669"/>
    <property type="project" value="InterPro"/>
</dbReference>
<feature type="binding site" evidence="2">
    <location>
        <position position="89"/>
    </location>
    <ligand>
        <name>Zn(2+)</name>
        <dbReference type="ChEBI" id="CHEBI:29105"/>
        <label>1</label>
        <note>catalytic</note>
    </ligand>
</feature>
<dbReference type="Proteomes" id="UP000677016">
    <property type="component" value="Unassembled WGS sequence"/>
</dbReference>